<sequence length="69" mass="7464">MFARTGGVLATDFHLMDRPRPMAAAGLPFAFRYAPGGRTETGVPGARTPFTPVSLEIPAPCRWCQVVNM</sequence>
<dbReference type="EMBL" id="JAXCEI010000002">
    <property type="protein sequence ID" value="MFA1538390.1"/>
    <property type="molecule type" value="Genomic_DNA"/>
</dbReference>
<gene>
    <name evidence="1" type="ORF">SM611_05555</name>
</gene>
<comment type="caution">
    <text evidence="1">The sequence shown here is derived from an EMBL/GenBank/DDBJ whole genome shotgun (WGS) entry which is preliminary data.</text>
</comment>
<name>A0ABV4Q7L8_9ACTN</name>
<keyword evidence="2" id="KW-1185">Reference proteome</keyword>
<dbReference type="RefSeq" id="WP_371947750.1">
    <property type="nucleotide sequence ID" value="NZ_JAXCEI010000002.1"/>
</dbReference>
<organism evidence="1 2">
    <name type="scientific">Actinomadura monticuli</name>
    <dbReference type="NCBI Taxonomy" id="3097367"/>
    <lineage>
        <taxon>Bacteria</taxon>
        <taxon>Bacillati</taxon>
        <taxon>Actinomycetota</taxon>
        <taxon>Actinomycetes</taxon>
        <taxon>Streptosporangiales</taxon>
        <taxon>Thermomonosporaceae</taxon>
        <taxon>Actinomadura</taxon>
    </lineage>
</organism>
<protein>
    <submittedName>
        <fullName evidence="1">Uncharacterized protein</fullName>
    </submittedName>
</protein>
<dbReference type="Proteomes" id="UP001569963">
    <property type="component" value="Unassembled WGS sequence"/>
</dbReference>
<evidence type="ECO:0000313" key="1">
    <source>
        <dbReference type="EMBL" id="MFA1538390.1"/>
    </source>
</evidence>
<proteinExistence type="predicted"/>
<accession>A0ABV4Q7L8</accession>
<reference evidence="1 2" key="1">
    <citation type="submission" date="2023-11" db="EMBL/GenBank/DDBJ databases">
        <title>Actinomadura monticuli sp. nov., isolated from volcanic ash.</title>
        <authorList>
            <person name="Lee S.D."/>
            <person name="Yang H."/>
            <person name="Kim I.S."/>
        </authorList>
    </citation>
    <scope>NUCLEOTIDE SEQUENCE [LARGE SCALE GENOMIC DNA]</scope>
    <source>
        <strain evidence="1 2">DLS-62</strain>
    </source>
</reference>
<evidence type="ECO:0000313" key="2">
    <source>
        <dbReference type="Proteomes" id="UP001569963"/>
    </source>
</evidence>